<proteinExistence type="predicted"/>
<evidence type="ECO:0000256" key="2">
    <source>
        <dbReference type="PROSITE-ProRule" id="PRU00047"/>
    </source>
</evidence>
<dbReference type="HOGENOM" id="CLU_288875_0_0_1"/>
<feature type="region of interest" description="Disordered" evidence="3">
    <location>
        <begin position="1012"/>
        <end position="1032"/>
    </location>
</feature>
<dbReference type="OMA" id="PAPNMDE"/>
<organism evidence="6">
    <name type="scientific">Schizophyllum commune (strain H4-8 / FGSC 9210)</name>
    <name type="common">Split gill fungus</name>
    <dbReference type="NCBI Taxonomy" id="578458"/>
    <lineage>
        <taxon>Eukaryota</taxon>
        <taxon>Fungi</taxon>
        <taxon>Dikarya</taxon>
        <taxon>Basidiomycota</taxon>
        <taxon>Agaricomycotina</taxon>
        <taxon>Agaricomycetes</taxon>
        <taxon>Agaricomycetidae</taxon>
        <taxon>Agaricales</taxon>
        <taxon>Schizophyllaceae</taxon>
        <taxon>Schizophyllum</taxon>
    </lineage>
</organism>
<name>D8Q2A6_SCHCM</name>
<feature type="compositionally biased region" description="Polar residues" evidence="3">
    <location>
        <begin position="485"/>
        <end position="505"/>
    </location>
</feature>
<dbReference type="GO" id="GO:0008270">
    <property type="term" value="F:zinc ion binding"/>
    <property type="evidence" value="ECO:0007669"/>
    <property type="project" value="UniProtKB-KW"/>
</dbReference>
<dbReference type="InterPro" id="IPR036875">
    <property type="entry name" value="Znf_CCHC_sf"/>
</dbReference>
<evidence type="ECO:0000256" key="3">
    <source>
        <dbReference type="SAM" id="MobiDB-lite"/>
    </source>
</evidence>
<accession>D8Q2A6</accession>
<dbReference type="Gene3D" id="2.40.70.10">
    <property type="entry name" value="Acid Proteases"/>
    <property type="match status" value="1"/>
</dbReference>
<dbReference type="GO" id="GO:0006397">
    <property type="term" value="P:mRNA processing"/>
    <property type="evidence" value="ECO:0007669"/>
    <property type="project" value="UniProtKB-KW"/>
</dbReference>
<evidence type="ECO:0000313" key="6">
    <source>
        <dbReference type="Proteomes" id="UP000007431"/>
    </source>
</evidence>
<feature type="non-terminal residue" evidence="5">
    <location>
        <position position="1063"/>
    </location>
</feature>
<feature type="domain" description="CCHC-type" evidence="4">
    <location>
        <begin position="353"/>
        <end position="368"/>
    </location>
</feature>
<dbReference type="PROSITE" id="PS50158">
    <property type="entry name" value="ZF_CCHC"/>
    <property type="match status" value="1"/>
</dbReference>
<dbReference type="Proteomes" id="UP000007431">
    <property type="component" value="Unassembled WGS sequence"/>
</dbReference>
<keyword evidence="2" id="KW-0862">Zinc</keyword>
<dbReference type="EMBL" id="GL377305">
    <property type="protein sequence ID" value="EFI98079.1"/>
    <property type="molecule type" value="Genomic_DNA"/>
</dbReference>
<evidence type="ECO:0000256" key="1">
    <source>
        <dbReference type="ARBA" id="ARBA00022664"/>
    </source>
</evidence>
<reference evidence="5 6" key="1">
    <citation type="journal article" date="2010" name="Nat. Biotechnol.">
        <title>Genome sequence of the model mushroom Schizophyllum commune.</title>
        <authorList>
            <person name="Ohm R.A."/>
            <person name="de Jong J.F."/>
            <person name="Lugones L.G."/>
            <person name="Aerts A."/>
            <person name="Kothe E."/>
            <person name="Stajich J.E."/>
            <person name="de Vries R.P."/>
            <person name="Record E."/>
            <person name="Levasseur A."/>
            <person name="Baker S.E."/>
            <person name="Bartholomew K.A."/>
            <person name="Coutinho P.M."/>
            <person name="Erdmann S."/>
            <person name="Fowler T.J."/>
            <person name="Gathman A.C."/>
            <person name="Lombard V."/>
            <person name="Henrissat B."/>
            <person name="Knabe N."/>
            <person name="Kuees U."/>
            <person name="Lilly W.W."/>
            <person name="Lindquist E."/>
            <person name="Lucas S."/>
            <person name="Magnuson J.K."/>
            <person name="Piumi F."/>
            <person name="Raudaskoski M."/>
            <person name="Salamov A."/>
            <person name="Schmutz J."/>
            <person name="Schwarze F.W.M.R."/>
            <person name="vanKuyk P.A."/>
            <person name="Horton J.S."/>
            <person name="Grigoriev I.V."/>
            <person name="Woesten H.A.B."/>
        </authorList>
    </citation>
    <scope>NUCLEOTIDE SEQUENCE [LARGE SCALE GENOMIC DNA]</scope>
    <source>
        <strain evidence="6">H4-8 / FGSC 9210</strain>
    </source>
</reference>
<keyword evidence="1" id="KW-0507">mRNA processing</keyword>
<dbReference type="SUPFAM" id="SSF57756">
    <property type="entry name" value="Retrovirus zinc finger-like domains"/>
    <property type="match status" value="1"/>
</dbReference>
<gene>
    <name evidence="5" type="ORF">SCHCODRAFT_108531</name>
</gene>
<dbReference type="InterPro" id="IPR001878">
    <property type="entry name" value="Znf_CCHC"/>
</dbReference>
<keyword evidence="6" id="KW-1185">Reference proteome</keyword>
<evidence type="ECO:0000313" key="5">
    <source>
        <dbReference type="EMBL" id="EFI98079.1"/>
    </source>
</evidence>
<protein>
    <recommendedName>
        <fullName evidence="4">CCHC-type domain-containing protein</fullName>
    </recommendedName>
</protein>
<dbReference type="CDD" id="cd00303">
    <property type="entry name" value="retropepsin_like"/>
    <property type="match status" value="1"/>
</dbReference>
<dbReference type="AlphaFoldDB" id="D8Q2A6"/>
<keyword evidence="2" id="KW-0479">Metal-binding</keyword>
<dbReference type="InterPro" id="IPR021109">
    <property type="entry name" value="Peptidase_aspartic_dom_sf"/>
</dbReference>
<keyword evidence="2" id="KW-0863">Zinc-finger</keyword>
<evidence type="ECO:0000259" key="4">
    <source>
        <dbReference type="PROSITE" id="PS50158"/>
    </source>
</evidence>
<dbReference type="GO" id="GO:0003676">
    <property type="term" value="F:nucleic acid binding"/>
    <property type="evidence" value="ECO:0007669"/>
    <property type="project" value="InterPro"/>
</dbReference>
<sequence length="1063" mass="117121">MSTARYSHTASDAPRFDEDDMSGLPLFLRDLDTYLKDHGITSDADKIAKAPLHAKKTATRILWEELALAFKNKPWEDFVKAILEQYPEISGQQSGTLAELSQICSEFRGLGEQDGTRGNVFLRRFAPCILKLGRSNYKISNFEVCSRLAAVCTPQFLATLDMMLVGKSSSLEVPGKENANPPERPTNTSIVEGGYRWEDIVATMREVWRRGFTAAQNAIGDAYPVASIQTSAASASHAVSYSGDSESRLVKLEQDFHEFAERASQGEKETKTAIRSLQSEVHTELAQGRTKSDQNFAMIQETIQRLTNQLSLNTNSAAPQGGGFRPNYPGSFNRPQNNYGGGQRGPPRPQYTCNWCGEVGHFMNNCPDCQNAIKSGEIVPDNAGGFRTKTGEIIPRRNGPLDLPMRTKWQQMKAAVNQYVVAPFMNYIGQYTNSGMWGIPQQPPSVILDSGLDVPPGWDEFTEQLSPEQIAHYNNPPVGEMAQPPSVQEGSSQASSLPQNPNKSVYATPAKAPNAKTTNSQPGPVPQAGPAHPYRSVPETRFIPIDQRPSALPVKPGAAPGEASRAKPAAKVQAPIQTSVDSEDVLEKLLSTKCPMTGITLREFLGVSPTLQDLLRKLLTRKREIDDNFGKVLRVALLTEAYQRKELGYAQGQRPNLGRGSESDDPVQVNWAALENEVITTTVELPSCAHTKVPIGSYVQIDARLEVYQSLPERGRSDVIFAGEPSATLRTVWPNINNNGPDESILDSGSQIVSMSKDCARDRGASYDPTVTIRMQSANNQVNSTLGLARNIPFDFAGITVYLQCHISDTGAFRVLLGRPFDTLCESVYTNDRDGNQEVTITCPNTGNKVTMHTYARGVIPEHGEAALQIEMDENQEIIIRSVMRPQASTTFTQVNLQSAFLQASLNADQIKDEKDKTILYNFFHGPEAESASTFTSRTVDGREGCPNQPSSVPCTVDTVIQRAVDALPQRTDVDAAVLAGRKYKPVALKVRPVYGTVPEEFRIERHILGDPEKDMPQLPTNPPEFTPTGRYTAERREQVHKLHGDLLSPEECKLRDHHWQDP</sequence>
<dbReference type="eggNOG" id="ENOG502SRIE">
    <property type="taxonomic scope" value="Eukaryota"/>
</dbReference>
<dbReference type="Gene3D" id="4.10.60.10">
    <property type="entry name" value="Zinc finger, CCHC-type"/>
    <property type="match status" value="1"/>
</dbReference>
<dbReference type="InParanoid" id="D8Q2A6"/>
<feature type="region of interest" description="Disordered" evidence="3">
    <location>
        <begin position="471"/>
        <end position="575"/>
    </location>
</feature>
<feature type="compositionally biased region" description="Low complexity" evidence="3">
    <location>
        <begin position="507"/>
        <end position="519"/>
    </location>
</feature>